<protein>
    <submittedName>
        <fullName evidence="2">Uncharacterized protein</fullName>
    </submittedName>
</protein>
<organism evidence="2 3">
    <name type="scientific">Vitis vinifera</name>
    <name type="common">Grape</name>
    <dbReference type="NCBI Taxonomy" id="29760"/>
    <lineage>
        <taxon>Eukaryota</taxon>
        <taxon>Viridiplantae</taxon>
        <taxon>Streptophyta</taxon>
        <taxon>Embryophyta</taxon>
        <taxon>Tracheophyta</taxon>
        <taxon>Spermatophyta</taxon>
        <taxon>Magnoliopsida</taxon>
        <taxon>eudicotyledons</taxon>
        <taxon>Gunneridae</taxon>
        <taxon>Pentapetalae</taxon>
        <taxon>rosids</taxon>
        <taxon>Vitales</taxon>
        <taxon>Vitaceae</taxon>
        <taxon>Viteae</taxon>
        <taxon>Vitis</taxon>
    </lineage>
</organism>
<name>A0A438CXE7_VITVI</name>
<feature type="region of interest" description="Disordered" evidence="1">
    <location>
        <begin position="147"/>
        <end position="178"/>
    </location>
</feature>
<dbReference type="PANTHER" id="PTHR33356">
    <property type="entry name" value="TIP41-LIKE PROTEIN"/>
    <property type="match status" value="1"/>
</dbReference>
<evidence type="ECO:0000313" key="3">
    <source>
        <dbReference type="Proteomes" id="UP000288805"/>
    </source>
</evidence>
<comment type="caution">
    <text evidence="2">The sequence shown here is derived from an EMBL/GenBank/DDBJ whole genome shotgun (WGS) entry which is preliminary data.</text>
</comment>
<accession>A0A438CXE7</accession>
<proteinExistence type="predicted"/>
<sequence>MSSSSFLQTKHHSSFNMQQMIREEVEGMARPKRFFSSSCRTRLSTPSELTVGNPTCNKCSALVLDINFCGLWGKSIELKQSGSCGTGVFFPRGTGNPLDSRKKQGCSTALIPARVAQALKLNFDEMGVVSPSLGGCFSLQHDAAPGRRNSLYPPQKQHWPAPPAMKHQEMDVPRGWTH</sequence>
<gene>
    <name evidence="2" type="ORF">CK203_084923</name>
</gene>
<evidence type="ECO:0000313" key="2">
    <source>
        <dbReference type="EMBL" id="RVW27878.1"/>
    </source>
</evidence>
<dbReference type="PANTHER" id="PTHR33356:SF16">
    <property type="entry name" value="G PATCH DOMAIN PROTEIN"/>
    <property type="match status" value="1"/>
</dbReference>
<dbReference type="AlphaFoldDB" id="A0A438CXE7"/>
<evidence type="ECO:0000256" key="1">
    <source>
        <dbReference type="SAM" id="MobiDB-lite"/>
    </source>
</evidence>
<reference evidence="2 3" key="1">
    <citation type="journal article" date="2018" name="PLoS Genet.">
        <title>Population sequencing reveals clonal diversity and ancestral inbreeding in the grapevine cultivar Chardonnay.</title>
        <authorList>
            <person name="Roach M.J."/>
            <person name="Johnson D.L."/>
            <person name="Bohlmann J."/>
            <person name="van Vuuren H.J."/>
            <person name="Jones S.J."/>
            <person name="Pretorius I.S."/>
            <person name="Schmidt S.A."/>
            <person name="Borneman A.R."/>
        </authorList>
    </citation>
    <scope>NUCLEOTIDE SEQUENCE [LARGE SCALE GENOMIC DNA]</scope>
    <source>
        <strain evidence="3">cv. Chardonnay</strain>
        <tissue evidence="2">Leaf</tissue>
    </source>
</reference>
<dbReference type="Proteomes" id="UP000288805">
    <property type="component" value="Unassembled WGS sequence"/>
</dbReference>
<dbReference type="EMBL" id="QGNW01001932">
    <property type="protein sequence ID" value="RVW27878.1"/>
    <property type="molecule type" value="Genomic_DNA"/>
</dbReference>